<gene>
    <name evidence="2" type="ORF">DDE23_17620</name>
</gene>
<dbReference type="AlphaFoldDB" id="A0A2T7UMT8"/>
<dbReference type="RefSeq" id="WP_107751841.1">
    <property type="nucleotide sequence ID" value="NZ_QBKF01000005.1"/>
</dbReference>
<evidence type="ECO:0000256" key="1">
    <source>
        <dbReference type="SAM" id="SignalP"/>
    </source>
</evidence>
<organism evidence="2 3">
    <name type="scientific">Pararhodobacter aggregans</name>
    <dbReference type="NCBI Taxonomy" id="404875"/>
    <lineage>
        <taxon>Bacteria</taxon>
        <taxon>Pseudomonadati</taxon>
        <taxon>Pseudomonadota</taxon>
        <taxon>Alphaproteobacteria</taxon>
        <taxon>Rhodobacterales</taxon>
        <taxon>Paracoccaceae</taxon>
        <taxon>Pararhodobacter</taxon>
    </lineage>
</organism>
<reference evidence="2 3" key="1">
    <citation type="journal article" date="2011" name="Syst. Appl. Microbiol.">
        <title>Defluviimonas denitrificans gen. nov., sp. nov., and Pararhodobacter aggregans gen. nov., sp. nov., non-phototrophic Rhodobacteraceae from the biofilter of a marine aquaculture.</title>
        <authorList>
            <person name="Foesel B.U."/>
            <person name="Drake H.L."/>
            <person name="Schramm A."/>
        </authorList>
    </citation>
    <scope>NUCLEOTIDE SEQUENCE [LARGE SCALE GENOMIC DNA]</scope>
    <source>
        <strain evidence="2 3">D1-19</strain>
    </source>
</reference>
<protein>
    <submittedName>
        <fullName evidence="2">Uncharacterized protein</fullName>
    </submittedName>
</protein>
<evidence type="ECO:0000313" key="2">
    <source>
        <dbReference type="EMBL" id="PVE46015.1"/>
    </source>
</evidence>
<dbReference type="OrthoDB" id="7805715at2"/>
<dbReference type="Proteomes" id="UP000244810">
    <property type="component" value="Unassembled WGS sequence"/>
</dbReference>
<proteinExistence type="predicted"/>
<evidence type="ECO:0000313" key="3">
    <source>
        <dbReference type="Proteomes" id="UP000244810"/>
    </source>
</evidence>
<comment type="caution">
    <text evidence="2">The sequence shown here is derived from an EMBL/GenBank/DDBJ whole genome shotgun (WGS) entry which is preliminary data.</text>
</comment>
<accession>A0A2T7UMT8</accession>
<feature type="chain" id="PRO_5015415483" evidence="1">
    <location>
        <begin position="21"/>
        <end position="312"/>
    </location>
</feature>
<sequence>MKLSIPLAAALCLLAQSAIAQTDLTAISLSARAYEQVTSWQERGFRPAGLSEVVRVPGHILLDVRAVLDGPWSDTIERAQAGSRDIRLVLPDGRELEPEGGYQYWGQLGLIPRTISARRPRDFPEADADIHWNGLFLVPEGVTQATLTIASDDIRFSGVVSVPKTSTPETAASFARFEPQGIRRFRVAELQDGNGAGAVPSTITALPGTVLAEIEVQVTGVAGNNADGDDRFNWSTSDFRLTDPQGQTLPLIGERFIRRVLDSQFNGVDIGDSAERTMLWLVPEGLTEARLVFGETEVATVALASAAITETD</sequence>
<keyword evidence="1" id="KW-0732">Signal</keyword>
<name>A0A2T7UMT8_9RHOB</name>
<feature type="signal peptide" evidence="1">
    <location>
        <begin position="1"/>
        <end position="20"/>
    </location>
</feature>
<keyword evidence="3" id="KW-1185">Reference proteome</keyword>
<dbReference type="EMBL" id="QDDR01000010">
    <property type="protein sequence ID" value="PVE46015.1"/>
    <property type="molecule type" value="Genomic_DNA"/>
</dbReference>